<feature type="domain" description="Xylose isomerase-like TIM barrel" evidence="2">
    <location>
        <begin position="25"/>
        <end position="138"/>
    </location>
</feature>
<protein>
    <submittedName>
        <fullName evidence="3">Sugar phosphate isomerase/epimerase</fullName>
    </submittedName>
</protein>
<dbReference type="PANTHER" id="PTHR12110:SF47">
    <property type="match status" value="1"/>
</dbReference>
<dbReference type="Proteomes" id="UP001336020">
    <property type="component" value="Unassembled WGS sequence"/>
</dbReference>
<dbReference type="Gene3D" id="3.20.20.150">
    <property type="entry name" value="Divalent-metal-dependent TIM barrel enzymes"/>
    <property type="match status" value="1"/>
</dbReference>
<evidence type="ECO:0000259" key="2">
    <source>
        <dbReference type="Pfam" id="PF01261"/>
    </source>
</evidence>
<dbReference type="SUPFAM" id="SSF51658">
    <property type="entry name" value="Xylose isomerase-like"/>
    <property type="match status" value="1"/>
</dbReference>
<sequence>MVTARRIPVGLSTASVYPENTEAAFRFAADLDYDGVELMVWADPVSQDPGAVQRLVRKYGIPVLAVHVPCLLISQRVWGADPVAKLGRSVEAAEILGASTVVVHPPFRWQRRYAEGFVEQVKTLEQGSHVSVSVENMYPMRADVLFRDRGAHRLRRRGGPGPAVSAYSPSLDPTDTGFDHYTLDLSHTATAGMDALALAERMGQGLNHLHLADGRGSSVDEHMIPGAGDQPCAEVCRRLAASDFAGQVVLEVSTQSARTRSERSVMLGRALSFARKHLDRPAQSAITTRPEHPRAAGVARIPGADVPVPGGADVPVPGGADVPVPGGEDVSESADSGSEHRDA</sequence>
<proteinExistence type="predicted"/>
<feature type="region of interest" description="Disordered" evidence="1">
    <location>
        <begin position="300"/>
        <end position="343"/>
    </location>
</feature>
<evidence type="ECO:0000313" key="3">
    <source>
        <dbReference type="EMBL" id="MEE2059370.1"/>
    </source>
</evidence>
<gene>
    <name evidence="3" type="ORF">Q7514_17775</name>
</gene>
<dbReference type="EMBL" id="JAUTXY010000008">
    <property type="protein sequence ID" value="MEE2059370.1"/>
    <property type="molecule type" value="Genomic_DNA"/>
</dbReference>
<dbReference type="InterPro" id="IPR013022">
    <property type="entry name" value="Xyl_isomerase-like_TIM-brl"/>
</dbReference>
<organism evidence="3 4">
    <name type="scientific">Rhodococcus artemisiae</name>
    <dbReference type="NCBI Taxonomy" id="714159"/>
    <lineage>
        <taxon>Bacteria</taxon>
        <taxon>Bacillati</taxon>
        <taxon>Actinomycetota</taxon>
        <taxon>Actinomycetes</taxon>
        <taxon>Mycobacteriales</taxon>
        <taxon>Nocardiaceae</taxon>
        <taxon>Rhodococcus</taxon>
    </lineage>
</organism>
<dbReference type="RefSeq" id="WP_330134612.1">
    <property type="nucleotide sequence ID" value="NZ_JAUTXY010000008.1"/>
</dbReference>
<evidence type="ECO:0000256" key="1">
    <source>
        <dbReference type="SAM" id="MobiDB-lite"/>
    </source>
</evidence>
<dbReference type="GO" id="GO:0016853">
    <property type="term" value="F:isomerase activity"/>
    <property type="evidence" value="ECO:0007669"/>
    <property type="project" value="UniProtKB-KW"/>
</dbReference>
<dbReference type="Pfam" id="PF01261">
    <property type="entry name" value="AP_endonuc_2"/>
    <property type="match status" value="2"/>
</dbReference>
<keyword evidence="3" id="KW-0413">Isomerase</keyword>
<comment type="caution">
    <text evidence="3">The sequence shown here is derived from an EMBL/GenBank/DDBJ whole genome shotgun (WGS) entry which is preliminary data.</text>
</comment>
<accession>A0ABU7LCT6</accession>
<evidence type="ECO:0000313" key="4">
    <source>
        <dbReference type="Proteomes" id="UP001336020"/>
    </source>
</evidence>
<dbReference type="InterPro" id="IPR050312">
    <property type="entry name" value="IolE/XylAMocC-like"/>
</dbReference>
<keyword evidence="4" id="KW-1185">Reference proteome</keyword>
<reference evidence="3 4" key="1">
    <citation type="submission" date="2023-07" db="EMBL/GenBank/DDBJ databases">
        <authorList>
            <person name="Girao M."/>
            <person name="Carvalho M.F."/>
        </authorList>
    </citation>
    <scope>NUCLEOTIDE SEQUENCE [LARGE SCALE GENOMIC DNA]</scope>
    <source>
        <strain evidence="3 4">YIM65754</strain>
    </source>
</reference>
<dbReference type="PANTHER" id="PTHR12110">
    <property type="entry name" value="HYDROXYPYRUVATE ISOMERASE"/>
    <property type="match status" value="1"/>
</dbReference>
<feature type="compositionally biased region" description="Low complexity" evidence="1">
    <location>
        <begin position="302"/>
        <end position="328"/>
    </location>
</feature>
<dbReference type="InterPro" id="IPR036237">
    <property type="entry name" value="Xyl_isomerase-like_sf"/>
</dbReference>
<name>A0ABU7LCT6_9NOCA</name>
<feature type="domain" description="Xylose isomerase-like TIM barrel" evidence="2">
    <location>
        <begin position="182"/>
        <end position="259"/>
    </location>
</feature>